<dbReference type="UniPathway" id="UPA00124"/>
<protein>
    <recommendedName>
        <fullName evidence="3">dTDP-4-dehydrorhamnose 3,5-epimerase</fullName>
        <ecNumber evidence="3">5.1.3.13</ecNumber>
    </recommendedName>
    <alternativeName>
        <fullName evidence="3">Thymidine diphospho-4-keto-rhamnose 3,5-epimerase</fullName>
    </alternativeName>
</protein>
<dbReference type="PANTHER" id="PTHR21047">
    <property type="entry name" value="DTDP-6-DEOXY-D-GLUCOSE-3,5 EPIMERASE"/>
    <property type="match status" value="1"/>
</dbReference>
<proteinExistence type="inferred from homology"/>
<dbReference type="NCBIfam" id="TIGR01221">
    <property type="entry name" value="rmlC"/>
    <property type="match status" value="1"/>
</dbReference>
<comment type="function">
    <text evidence="3">Catalyzes the epimerization of the C3' and C5'positions of dTDP-6-deoxy-D-xylo-4-hexulose, forming dTDP-6-deoxy-L-lyxo-4-hexulose.</text>
</comment>
<dbReference type="InterPro" id="IPR014710">
    <property type="entry name" value="RmlC-like_jellyroll"/>
</dbReference>
<dbReference type="CDD" id="cd00438">
    <property type="entry name" value="cupin_RmlC"/>
    <property type="match status" value="1"/>
</dbReference>
<evidence type="ECO:0000313" key="5">
    <source>
        <dbReference type="Proteomes" id="UP000002014"/>
    </source>
</evidence>
<name>A8G624_PROM2</name>
<comment type="similarity">
    <text evidence="3">Belongs to the dTDP-4-dehydrorhamnose 3,5-epimerase family.</text>
</comment>
<comment type="pathway">
    <text evidence="3">Carbohydrate biosynthesis; dTDP-L-rhamnose biosynthesis.</text>
</comment>
<evidence type="ECO:0000256" key="1">
    <source>
        <dbReference type="PIRSR" id="PIRSR600888-1"/>
    </source>
</evidence>
<feature type="site" description="Participates in a stacking interaction with the thymidine ring of dTDP-4-oxo-6-deoxyglucose" evidence="2">
    <location>
        <position position="112"/>
    </location>
</feature>
<keyword evidence="3" id="KW-0413">Isomerase</keyword>
<dbReference type="GO" id="GO:0005829">
    <property type="term" value="C:cytosol"/>
    <property type="evidence" value="ECO:0007669"/>
    <property type="project" value="TreeGrafter"/>
</dbReference>
<dbReference type="EMBL" id="CP000825">
    <property type="protein sequence ID" value="ABV51055.1"/>
    <property type="molecule type" value="Genomic_DNA"/>
</dbReference>
<evidence type="ECO:0000256" key="3">
    <source>
        <dbReference type="RuleBase" id="RU364069"/>
    </source>
</evidence>
<dbReference type="EC" id="5.1.3.13" evidence="3"/>
<comment type="subunit">
    <text evidence="3">Homodimer.</text>
</comment>
<dbReference type="HOGENOM" id="CLU_090940_1_1_3"/>
<reference evidence="4 5" key="1">
    <citation type="journal article" date="2007" name="PLoS Genet.">
        <title>Patterns and implications of gene gain and loss in the evolution of Prochlorococcus.</title>
        <authorList>
            <person name="Kettler G.C."/>
            <person name="Martiny A.C."/>
            <person name="Huang K."/>
            <person name="Zucker J."/>
            <person name="Coleman M.L."/>
            <person name="Rodrigue S."/>
            <person name="Chen F."/>
            <person name="Lapidus A."/>
            <person name="Ferriera S."/>
            <person name="Johnson J."/>
            <person name="Steglich C."/>
            <person name="Church G.M."/>
            <person name="Richardson P."/>
            <person name="Chisholm S.W."/>
        </authorList>
    </citation>
    <scope>NUCLEOTIDE SEQUENCE [LARGE SCALE GENOMIC DNA]</scope>
    <source>
        <strain evidence="4 5">MIT 9215</strain>
    </source>
</reference>
<dbReference type="Pfam" id="PF00908">
    <property type="entry name" value="dTDP_sugar_isom"/>
    <property type="match status" value="1"/>
</dbReference>
<feature type="active site" description="Proton acceptor" evidence="1">
    <location>
        <position position="36"/>
    </location>
</feature>
<accession>A8G624</accession>
<feature type="active site" description="Proton donor" evidence="1">
    <location>
        <position position="106"/>
    </location>
</feature>
<dbReference type="InterPro" id="IPR000888">
    <property type="entry name" value="RmlC-like"/>
</dbReference>
<dbReference type="InterPro" id="IPR011051">
    <property type="entry name" value="RmlC_Cupin_sf"/>
</dbReference>
<dbReference type="GO" id="GO:0000271">
    <property type="term" value="P:polysaccharide biosynthetic process"/>
    <property type="evidence" value="ECO:0007669"/>
    <property type="project" value="TreeGrafter"/>
</dbReference>
<dbReference type="KEGG" id="pmh:P9215_14421"/>
<dbReference type="GO" id="GO:0019305">
    <property type="term" value="P:dTDP-rhamnose biosynthetic process"/>
    <property type="evidence" value="ECO:0007669"/>
    <property type="project" value="UniProtKB-UniRule"/>
</dbReference>
<sequence length="161" mass="18962">MESWNRKIILNILKKDIDFCQDNLSFSKQGVLRGLHFQKDPFAQDKLVSCIQGSIFDVAVDLRSNSKTFGKWVGVFLNDRDNEQLFIPKGFANGFLTLSESAYVKYKTTEYYSFESERYVIWNDKVLKIRWPLNKINFRNPIVSKKDSNGDIFEKDFIYFK</sequence>
<dbReference type="PANTHER" id="PTHR21047:SF2">
    <property type="entry name" value="THYMIDINE DIPHOSPHO-4-KETO-RHAMNOSE 3,5-EPIMERASE"/>
    <property type="match status" value="1"/>
</dbReference>
<gene>
    <name evidence="4" type="ordered locus">P9215_14421</name>
</gene>
<dbReference type="Proteomes" id="UP000002014">
    <property type="component" value="Chromosome"/>
</dbReference>
<dbReference type="SUPFAM" id="SSF51182">
    <property type="entry name" value="RmlC-like cupins"/>
    <property type="match status" value="1"/>
</dbReference>
<dbReference type="Gene3D" id="2.60.120.10">
    <property type="entry name" value="Jelly Rolls"/>
    <property type="match status" value="1"/>
</dbReference>
<organism evidence="4 5">
    <name type="scientific">Prochlorococcus marinus (strain MIT 9215)</name>
    <dbReference type="NCBI Taxonomy" id="93060"/>
    <lineage>
        <taxon>Bacteria</taxon>
        <taxon>Bacillati</taxon>
        <taxon>Cyanobacteriota</taxon>
        <taxon>Cyanophyceae</taxon>
        <taxon>Synechococcales</taxon>
        <taxon>Prochlorococcaceae</taxon>
        <taxon>Prochlorococcus</taxon>
    </lineage>
</organism>
<dbReference type="AlphaFoldDB" id="A8G624"/>
<dbReference type="GO" id="GO:0008830">
    <property type="term" value="F:dTDP-4-dehydrorhamnose 3,5-epimerase activity"/>
    <property type="evidence" value="ECO:0007669"/>
    <property type="project" value="UniProtKB-UniRule"/>
</dbReference>
<dbReference type="STRING" id="93060.P9215_14421"/>
<evidence type="ECO:0000256" key="2">
    <source>
        <dbReference type="PIRSR" id="PIRSR600888-3"/>
    </source>
</evidence>
<dbReference type="eggNOG" id="COG1898">
    <property type="taxonomic scope" value="Bacteria"/>
</dbReference>
<comment type="catalytic activity">
    <reaction evidence="3">
        <text>dTDP-4-dehydro-6-deoxy-alpha-D-glucose = dTDP-4-dehydro-beta-L-rhamnose</text>
        <dbReference type="Rhea" id="RHEA:16969"/>
        <dbReference type="ChEBI" id="CHEBI:57649"/>
        <dbReference type="ChEBI" id="CHEBI:62830"/>
        <dbReference type="EC" id="5.1.3.13"/>
    </reaction>
</comment>
<evidence type="ECO:0000313" key="4">
    <source>
        <dbReference type="EMBL" id="ABV51055.1"/>
    </source>
</evidence>